<evidence type="ECO:0000313" key="1">
    <source>
        <dbReference type="EMBL" id="PVM83365.1"/>
    </source>
</evidence>
<evidence type="ECO:0000313" key="2">
    <source>
        <dbReference type="Proteomes" id="UP000245073"/>
    </source>
</evidence>
<name>A0A2T9JI45_9CAUL</name>
<organism evidence="1 2">
    <name type="scientific">Caulobacter endophyticus</name>
    <dbReference type="NCBI Taxonomy" id="2172652"/>
    <lineage>
        <taxon>Bacteria</taxon>
        <taxon>Pseudomonadati</taxon>
        <taxon>Pseudomonadota</taxon>
        <taxon>Alphaproteobacteria</taxon>
        <taxon>Caulobacterales</taxon>
        <taxon>Caulobacteraceae</taxon>
        <taxon>Caulobacter</taxon>
    </lineage>
</organism>
<sequence>MKTPKPLDEVDWDEAAEHLVGAFPGASLGEVVARAEAAAVTLDGWGKTREAESMRRAAAHIRKRMMN</sequence>
<dbReference type="EMBL" id="QDKQ01000069">
    <property type="protein sequence ID" value="PVM83365.1"/>
    <property type="molecule type" value="Genomic_DNA"/>
</dbReference>
<reference evidence="1 2" key="1">
    <citation type="submission" date="2018-04" db="EMBL/GenBank/DDBJ databases">
        <title>The genome sequence of Caulobacter sp. 744.</title>
        <authorList>
            <person name="Gao J."/>
            <person name="Sun J."/>
        </authorList>
    </citation>
    <scope>NUCLEOTIDE SEQUENCE [LARGE SCALE GENOMIC DNA]</scope>
    <source>
        <strain evidence="1 2">774</strain>
    </source>
</reference>
<protein>
    <submittedName>
        <fullName evidence="1">Uncharacterized protein</fullName>
    </submittedName>
</protein>
<gene>
    <name evidence="1" type="ORF">DDF67_20705</name>
</gene>
<keyword evidence="2" id="KW-1185">Reference proteome</keyword>
<proteinExistence type="predicted"/>
<dbReference type="RefSeq" id="WP_109102716.1">
    <property type="nucleotide sequence ID" value="NZ_QDKQ01000069.1"/>
</dbReference>
<accession>A0A2T9JI45</accession>
<dbReference type="AlphaFoldDB" id="A0A2T9JI45"/>
<comment type="caution">
    <text evidence="1">The sequence shown here is derived from an EMBL/GenBank/DDBJ whole genome shotgun (WGS) entry which is preliminary data.</text>
</comment>
<dbReference type="Proteomes" id="UP000245073">
    <property type="component" value="Unassembled WGS sequence"/>
</dbReference>